<dbReference type="PANTHER" id="PTHR43537">
    <property type="entry name" value="TRANSCRIPTIONAL REGULATOR, GNTR FAMILY"/>
    <property type="match status" value="1"/>
</dbReference>
<dbReference type="EMBL" id="JABRWJ010000001">
    <property type="protein sequence ID" value="NRF65561.1"/>
    <property type="molecule type" value="Genomic_DNA"/>
</dbReference>
<feature type="compositionally biased region" description="Low complexity" evidence="4">
    <location>
        <begin position="12"/>
        <end position="22"/>
    </location>
</feature>
<feature type="region of interest" description="Disordered" evidence="4">
    <location>
        <begin position="1"/>
        <end position="32"/>
    </location>
</feature>
<keyword evidence="7" id="KW-1185">Reference proteome</keyword>
<dbReference type="Gene3D" id="1.20.120.530">
    <property type="entry name" value="GntR ligand-binding domain-like"/>
    <property type="match status" value="1"/>
</dbReference>
<dbReference type="InterPro" id="IPR011711">
    <property type="entry name" value="GntR_C"/>
</dbReference>
<organism evidence="6 7">
    <name type="scientific">Pseudaquabacterium terrae</name>
    <dbReference type="NCBI Taxonomy" id="2732868"/>
    <lineage>
        <taxon>Bacteria</taxon>
        <taxon>Pseudomonadati</taxon>
        <taxon>Pseudomonadota</taxon>
        <taxon>Betaproteobacteria</taxon>
        <taxon>Burkholderiales</taxon>
        <taxon>Sphaerotilaceae</taxon>
        <taxon>Pseudaquabacterium</taxon>
    </lineage>
</organism>
<dbReference type="PROSITE" id="PS50949">
    <property type="entry name" value="HTH_GNTR"/>
    <property type="match status" value="1"/>
</dbReference>
<dbReference type="PANTHER" id="PTHR43537:SF53">
    <property type="entry name" value="HTH-TYPE TRANSCRIPTIONAL REPRESSOR NANR"/>
    <property type="match status" value="1"/>
</dbReference>
<dbReference type="InterPro" id="IPR036388">
    <property type="entry name" value="WH-like_DNA-bd_sf"/>
</dbReference>
<dbReference type="InterPro" id="IPR008920">
    <property type="entry name" value="TF_FadR/GntR_C"/>
</dbReference>
<evidence type="ECO:0000313" key="7">
    <source>
        <dbReference type="Proteomes" id="UP000737171"/>
    </source>
</evidence>
<protein>
    <submittedName>
        <fullName evidence="6">GntR family transcriptional regulator</fullName>
    </submittedName>
</protein>
<dbReference type="Gene3D" id="1.10.10.10">
    <property type="entry name" value="Winged helix-like DNA-binding domain superfamily/Winged helix DNA-binding domain"/>
    <property type="match status" value="1"/>
</dbReference>
<keyword evidence="3" id="KW-0804">Transcription</keyword>
<dbReference type="SUPFAM" id="SSF48008">
    <property type="entry name" value="GntR ligand-binding domain-like"/>
    <property type="match status" value="1"/>
</dbReference>
<dbReference type="Pfam" id="PF00392">
    <property type="entry name" value="GntR"/>
    <property type="match status" value="1"/>
</dbReference>
<name>A0ABX2EAN0_9BURK</name>
<dbReference type="RefSeq" id="WP_173119718.1">
    <property type="nucleotide sequence ID" value="NZ_JABRWJ010000001.1"/>
</dbReference>
<sequence>MPRSRANLKVIRPAPRATARAPAVDDDAPASSTTQRIVESITTAIVERRLMPGTKLAEQKIADIFEVSRTIVRQALNQLSRDHLVTLEPARGAFVATPSVDEARQVYEVRAMLEAALVRQLCARITDAQIAELRAHLRDEREAIGRTDVPGRTRLLADFHIVLARMLGNEVLARLLTDLLSRSSLISLMYQSSHSAEASQDEHVAIVDALQRRDARAAVRLMEQHLHSVERNLRLDPRAPDLEAVLRPSHE</sequence>
<evidence type="ECO:0000256" key="1">
    <source>
        <dbReference type="ARBA" id="ARBA00023015"/>
    </source>
</evidence>
<comment type="caution">
    <text evidence="6">The sequence shown here is derived from an EMBL/GenBank/DDBJ whole genome shotgun (WGS) entry which is preliminary data.</text>
</comment>
<evidence type="ECO:0000313" key="6">
    <source>
        <dbReference type="EMBL" id="NRF65561.1"/>
    </source>
</evidence>
<dbReference type="SMART" id="SM00345">
    <property type="entry name" value="HTH_GNTR"/>
    <property type="match status" value="1"/>
</dbReference>
<dbReference type="SUPFAM" id="SSF46785">
    <property type="entry name" value="Winged helix' DNA-binding domain"/>
    <property type="match status" value="1"/>
</dbReference>
<evidence type="ECO:0000256" key="3">
    <source>
        <dbReference type="ARBA" id="ARBA00023163"/>
    </source>
</evidence>
<dbReference type="Pfam" id="PF07729">
    <property type="entry name" value="FCD"/>
    <property type="match status" value="1"/>
</dbReference>
<dbReference type="Proteomes" id="UP000737171">
    <property type="component" value="Unassembled WGS sequence"/>
</dbReference>
<feature type="domain" description="HTH gntR-type" evidence="5">
    <location>
        <begin position="31"/>
        <end position="98"/>
    </location>
</feature>
<proteinExistence type="predicted"/>
<reference evidence="6 7" key="1">
    <citation type="submission" date="2020-05" db="EMBL/GenBank/DDBJ databases">
        <title>Aquincola sp. isolate from soil.</title>
        <authorList>
            <person name="Han J."/>
            <person name="Kim D.-U."/>
        </authorList>
    </citation>
    <scope>NUCLEOTIDE SEQUENCE [LARGE SCALE GENOMIC DNA]</scope>
    <source>
        <strain evidence="6 7">S2</strain>
    </source>
</reference>
<accession>A0ABX2EAN0</accession>
<gene>
    <name evidence="6" type="ORF">HLB44_01055</name>
</gene>
<dbReference type="InterPro" id="IPR000524">
    <property type="entry name" value="Tscrpt_reg_HTH_GntR"/>
</dbReference>
<evidence type="ECO:0000256" key="2">
    <source>
        <dbReference type="ARBA" id="ARBA00023125"/>
    </source>
</evidence>
<keyword evidence="2" id="KW-0238">DNA-binding</keyword>
<dbReference type="CDD" id="cd07377">
    <property type="entry name" value="WHTH_GntR"/>
    <property type="match status" value="1"/>
</dbReference>
<evidence type="ECO:0000256" key="4">
    <source>
        <dbReference type="SAM" id="MobiDB-lite"/>
    </source>
</evidence>
<dbReference type="InterPro" id="IPR036390">
    <property type="entry name" value="WH_DNA-bd_sf"/>
</dbReference>
<dbReference type="SMART" id="SM00895">
    <property type="entry name" value="FCD"/>
    <property type="match status" value="1"/>
</dbReference>
<keyword evidence="1" id="KW-0805">Transcription regulation</keyword>
<evidence type="ECO:0000259" key="5">
    <source>
        <dbReference type="PROSITE" id="PS50949"/>
    </source>
</evidence>